<organism evidence="1 2">
    <name type="scientific">Halocaridina rubra</name>
    <name type="common">Hawaiian red shrimp</name>
    <dbReference type="NCBI Taxonomy" id="373956"/>
    <lineage>
        <taxon>Eukaryota</taxon>
        <taxon>Metazoa</taxon>
        <taxon>Ecdysozoa</taxon>
        <taxon>Arthropoda</taxon>
        <taxon>Crustacea</taxon>
        <taxon>Multicrustacea</taxon>
        <taxon>Malacostraca</taxon>
        <taxon>Eumalacostraca</taxon>
        <taxon>Eucarida</taxon>
        <taxon>Decapoda</taxon>
        <taxon>Pleocyemata</taxon>
        <taxon>Caridea</taxon>
        <taxon>Atyoidea</taxon>
        <taxon>Atyidae</taxon>
        <taxon>Halocaridina</taxon>
    </lineage>
</organism>
<evidence type="ECO:0000313" key="1">
    <source>
        <dbReference type="EMBL" id="KAK7016814.1"/>
    </source>
</evidence>
<keyword evidence="2" id="KW-1185">Reference proteome</keyword>
<accession>A0AAN8WM38</accession>
<feature type="non-terminal residue" evidence="1">
    <location>
        <position position="143"/>
    </location>
</feature>
<evidence type="ECO:0000313" key="2">
    <source>
        <dbReference type="Proteomes" id="UP001381693"/>
    </source>
</evidence>
<dbReference type="EMBL" id="JAXCGZ010023121">
    <property type="protein sequence ID" value="KAK7016814.1"/>
    <property type="molecule type" value="Genomic_DNA"/>
</dbReference>
<protein>
    <submittedName>
        <fullName evidence="1">Uncharacterized protein</fullName>
    </submittedName>
</protein>
<comment type="caution">
    <text evidence="1">The sequence shown here is derived from an EMBL/GenBank/DDBJ whole genome shotgun (WGS) entry which is preliminary data.</text>
</comment>
<gene>
    <name evidence="1" type="ORF">SK128_027075</name>
</gene>
<dbReference type="Proteomes" id="UP001381693">
    <property type="component" value="Unassembled WGS sequence"/>
</dbReference>
<reference evidence="1 2" key="1">
    <citation type="submission" date="2023-11" db="EMBL/GenBank/DDBJ databases">
        <title>Halocaridina rubra genome assembly.</title>
        <authorList>
            <person name="Smith C."/>
        </authorList>
    </citation>
    <scope>NUCLEOTIDE SEQUENCE [LARGE SCALE GENOMIC DNA]</scope>
    <source>
        <strain evidence="1">EP-1</strain>
        <tissue evidence="1">Whole</tissue>
    </source>
</reference>
<name>A0AAN8WM38_HALRR</name>
<sequence length="143" mass="16285">MRVRNQRIKSYRVKWLIVLEEEMENKENVISDLENLIPEGTQVILLVLSSANATKAYSSVLSQDGVIRFKPSGTPRTDDPRKILRIPEKQEFYSNLQGRQLIVGVINVWPFMQLGKQLDDGSYEVSGLEAEVVYALAEVLNFT</sequence>
<proteinExistence type="predicted"/>
<dbReference type="AlphaFoldDB" id="A0AAN8WM38"/>